<sequence>MDKDLKQVLDKDIDLYDLLGVPENSQDSDIRRGYRQQALIYHPDKNDTPQANIRFQQISTALKILGTPKLRNSYDSYKQLKRQGKERRTQLNERDKRFEQELVRAEEELLRNLKSQQSNAYQEAILREENLKLRRQRESKYLNLPSVTHQVESPVVVKLKWKNLVKGIFTEDEIRHIMSRFGRINKIWFPENNDNDVYHYCFIQFDDYIGGILATFCDYSKLKPENDPDGKSGSLVKLLRSCRFVEPSTDLKWDRREMSQAEYIGRTLLNLESN</sequence>
<reference evidence="8 9" key="1">
    <citation type="submission" date="2016-02" db="EMBL/GenBank/DDBJ databases">
        <title>Comparative genomic and transcriptomic foundation for Pichia pastoris.</title>
        <authorList>
            <person name="Love K.R."/>
            <person name="Shah K.A."/>
            <person name="Whittaker C.A."/>
            <person name="Wu J."/>
            <person name="Bartlett M.C."/>
            <person name="Ma D."/>
            <person name="Leeson R.L."/>
            <person name="Priest M."/>
            <person name="Young S.K."/>
            <person name="Love J.C."/>
        </authorList>
    </citation>
    <scope>NUCLEOTIDE SEQUENCE [LARGE SCALE GENOMIC DNA]</scope>
    <source>
        <strain evidence="8 9">ATCC 28485</strain>
    </source>
</reference>
<evidence type="ECO:0000256" key="1">
    <source>
        <dbReference type="ARBA" id="ARBA00004123"/>
    </source>
</evidence>
<dbReference type="InterPro" id="IPR052094">
    <property type="entry name" value="Pre-mRNA-splicing_ERAD"/>
</dbReference>
<dbReference type="PANTHER" id="PTHR44313">
    <property type="entry name" value="DNAJ HOMOLOG SUBFAMILY C MEMBER 17"/>
    <property type="match status" value="1"/>
</dbReference>
<dbReference type="InterPro" id="IPR036869">
    <property type="entry name" value="J_dom_sf"/>
</dbReference>
<feature type="coiled-coil region" evidence="6">
    <location>
        <begin position="88"/>
        <end position="123"/>
    </location>
</feature>
<evidence type="ECO:0000256" key="6">
    <source>
        <dbReference type="SAM" id="Coils"/>
    </source>
</evidence>
<dbReference type="GO" id="GO:0005681">
    <property type="term" value="C:spliceosomal complex"/>
    <property type="evidence" value="ECO:0007669"/>
    <property type="project" value="TreeGrafter"/>
</dbReference>
<dbReference type="OrthoDB" id="436519at2759"/>
<evidence type="ECO:0000256" key="5">
    <source>
        <dbReference type="ARBA" id="ARBA00023242"/>
    </source>
</evidence>
<dbReference type="GO" id="GO:0003723">
    <property type="term" value="F:RNA binding"/>
    <property type="evidence" value="ECO:0007669"/>
    <property type="project" value="InterPro"/>
</dbReference>
<proteinExistence type="predicted"/>
<dbReference type="GO" id="GO:0000390">
    <property type="term" value="P:spliceosomal complex disassembly"/>
    <property type="evidence" value="ECO:0007669"/>
    <property type="project" value="TreeGrafter"/>
</dbReference>
<keyword evidence="4" id="KW-0143">Chaperone</keyword>
<organism evidence="8 9">
    <name type="scientific">Komagataella pastoris</name>
    <name type="common">Yeast</name>
    <name type="synonym">Pichia pastoris</name>
    <dbReference type="NCBI Taxonomy" id="4922"/>
    <lineage>
        <taxon>Eukaryota</taxon>
        <taxon>Fungi</taxon>
        <taxon>Dikarya</taxon>
        <taxon>Ascomycota</taxon>
        <taxon>Saccharomycotina</taxon>
        <taxon>Pichiomycetes</taxon>
        <taxon>Pichiales</taxon>
        <taxon>Pichiaceae</taxon>
        <taxon>Komagataella</taxon>
    </lineage>
</organism>
<dbReference type="EMBL" id="CP014584">
    <property type="protein sequence ID" value="ANZ74379.1"/>
    <property type="molecule type" value="Genomic_DNA"/>
</dbReference>
<accession>A0A1B2J8K3</accession>
<evidence type="ECO:0000256" key="3">
    <source>
        <dbReference type="ARBA" id="ARBA00022490"/>
    </source>
</evidence>
<dbReference type="SUPFAM" id="SSF46565">
    <property type="entry name" value="Chaperone J-domain"/>
    <property type="match status" value="1"/>
</dbReference>
<dbReference type="InterPro" id="IPR001623">
    <property type="entry name" value="DnaJ_domain"/>
</dbReference>
<feature type="domain" description="J" evidence="7">
    <location>
        <begin position="14"/>
        <end position="78"/>
    </location>
</feature>
<dbReference type="SUPFAM" id="SSF54928">
    <property type="entry name" value="RNA-binding domain, RBD"/>
    <property type="match status" value="1"/>
</dbReference>
<keyword evidence="3" id="KW-0963">Cytoplasm</keyword>
<dbReference type="SMART" id="SM00271">
    <property type="entry name" value="DnaJ"/>
    <property type="match status" value="1"/>
</dbReference>
<dbReference type="Pfam" id="PF00076">
    <property type="entry name" value="RRM_1"/>
    <property type="match status" value="1"/>
</dbReference>
<evidence type="ECO:0000313" key="8">
    <source>
        <dbReference type="EMBL" id="ANZ74379.1"/>
    </source>
</evidence>
<comment type="subcellular location">
    <subcellularLocation>
        <location evidence="2">Cytoplasm</location>
    </subcellularLocation>
    <subcellularLocation>
        <location evidence="1">Nucleus</location>
    </subcellularLocation>
</comment>
<dbReference type="PROSITE" id="PS50076">
    <property type="entry name" value="DNAJ_2"/>
    <property type="match status" value="1"/>
</dbReference>
<evidence type="ECO:0000256" key="2">
    <source>
        <dbReference type="ARBA" id="ARBA00004496"/>
    </source>
</evidence>
<keyword evidence="5" id="KW-0539">Nucleus</keyword>
<keyword evidence="9" id="KW-1185">Reference proteome</keyword>
<dbReference type="InterPro" id="IPR035979">
    <property type="entry name" value="RBD_domain_sf"/>
</dbReference>
<gene>
    <name evidence="8" type="ORF">ATY40_BA7501777</name>
</gene>
<dbReference type="CDD" id="cd06257">
    <property type="entry name" value="DnaJ"/>
    <property type="match status" value="1"/>
</dbReference>
<dbReference type="AlphaFoldDB" id="A0A1B2J8K3"/>
<protein>
    <submittedName>
        <fullName evidence="8">BA75_01777T0</fullName>
    </submittedName>
</protein>
<dbReference type="Gene3D" id="3.30.70.330">
    <property type="match status" value="1"/>
</dbReference>
<dbReference type="PANTHER" id="PTHR44313:SF1">
    <property type="entry name" value="DNAJ HOMOLOG SUBFAMILY C MEMBER 17"/>
    <property type="match status" value="1"/>
</dbReference>
<dbReference type="Pfam" id="PF00226">
    <property type="entry name" value="DnaJ"/>
    <property type="match status" value="1"/>
</dbReference>
<evidence type="ECO:0000256" key="4">
    <source>
        <dbReference type="ARBA" id="ARBA00023186"/>
    </source>
</evidence>
<evidence type="ECO:0000259" key="7">
    <source>
        <dbReference type="PROSITE" id="PS50076"/>
    </source>
</evidence>
<dbReference type="CDD" id="cd00590">
    <property type="entry name" value="RRM_SF"/>
    <property type="match status" value="1"/>
</dbReference>
<dbReference type="Gene3D" id="1.10.287.110">
    <property type="entry name" value="DnaJ domain"/>
    <property type="match status" value="1"/>
</dbReference>
<keyword evidence="6" id="KW-0175">Coiled coil</keyword>
<name>A0A1B2J8K3_PICPA</name>
<evidence type="ECO:0000313" key="9">
    <source>
        <dbReference type="Proteomes" id="UP000094565"/>
    </source>
</evidence>
<dbReference type="InterPro" id="IPR000504">
    <property type="entry name" value="RRM_dom"/>
</dbReference>
<dbReference type="Proteomes" id="UP000094565">
    <property type="component" value="Chromosome 1"/>
</dbReference>
<dbReference type="GO" id="GO:0005737">
    <property type="term" value="C:cytoplasm"/>
    <property type="evidence" value="ECO:0007669"/>
    <property type="project" value="UniProtKB-SubCell"/>
</dbReference>
<dbReference type="PRINTS" id="PR00625">
    <property type="entry name" value="JDOMAIN"/>
</dbReference>
<dbReference type="InterPro" id="IPR012677">
    <property type="entry name" value="Nucleotide-bd_a/b_plait_sf"/>
</dbReference>